<evidence type="ECO:0000313" key="2">
    <source>
        <dbReference type="Proteomes" id="UP000183832"/>
    </source>
</evidence>
<proteinExistence type="predicted"/>
<organism evidence="1 2">
    <name type="scientific">Clunio marinus</name>
    <dbReference type="NCBI Taxonomy" id="568069"/>
    <lineage>
        <taxon>Eukaryota</taxon>
        <taxon>Metazoa</taxon>
        <taxon>Ecdysozoa</taxon>
        <taxon>Arthropoda</taxon>
        <taxon>Hexapoda</taxon>
        <taxon>Insecta</taxon>
        <taxon>Pterygota</taxon>
        <taxon>Neoptera</taxon>
        <taxon>Endopterygota</taxon>
        <taxon>Diptera</taxon>
        <taxon>Nematocera</taxon>
        <taxon>Chironomoidea</taxon>
        <taxon>Chironomidae</taxon>
        <taxon>Clunio</taxon>
    </lineage>
</organism>
<accession>A0A1J1IHE2</accession>
<protein>
    <submittedName>
        <fullName evidence="1">CLUMA_CG013065, isoform A</fullName>
    </submittedName>
</protein>
<gene>
    <name evidence="1" type="ORF">CLUMA_CG013065</name>
</gene>
<dbReference type="AlphaFoldDB" id="A0A1J1IHE2"/>
<keyword evidence="2" id="KW-1185">Reference proteome</keyword>
<evidence type="ECO:0000313" key="1">
    <source>
        <dbReference type="EMBL" id="CRK99669.1"/>
    </source>
</evidence>
<dbReference type="Proteomes" id="UP000183832">
    <property type="component" value="Unassembled WGS sequence"/>
</dbReference>
<reference evidence="1 2" key="1">
    <citation type="submission" date="2015-04" db="EMBL/GenBank/DDBJ databases">
        <authorList>
            <person name="Syromyatnikov M.Y."/>
            <person name="Popov V.N."/>
        </authorList>
    </citation>
    <scope>NUCLEOTIDE SEQUENCE [LARGE SCALE GENOMIC DNA]</scope>
</reference>
<sequence length="81" mass="9498">MNGNLILNNIQITKRNVGNIQTNTKCRLQTEHFKIIFNAHKMVHLSRKVLTRLRAFSVQEQERKIFSHPIHVSKSNYLGEN</sequence>
<name>A0A1J1IHE2_9DIPT</name>
<dbReference type="EMBL" id="CVRI01000052">
    <property type="protein sequence ID" value="CRK99669.1"/>
    <property type="molecule type" value="Genomic_DNA"/>
</dbReference>